<gene>
    <name evidence="1" type="ORF">R2G56_03300</name>
</gene>
<dbReference type="Pfam" id="PF01244">
    <property type="entry name" value="Peptidase_M19"/>
    <property type="match status" value="1"/>
</dbReference>
<evidence type="ECO:0000313" key="1">
    <source>
        <dbReference type="EMBL" id="MDV6225303.1"/>
    </source>
</evidence>
<protein>
    <submittedName>
        <fullName evidence="1">Membrane dipeptidase</fullName>
        <ecNumber evidence="1">3.4.13.-</ecNumber>
    </submittedName>
</protein>
<keyword evidence="1" id="KW-0224">Dipeptidase</keyword>
<dbReference type="EC" id="3.4.13.-" evidence="1"/>
<dbReference type="InterPro" id="IPR032466">
    <property type="entry name" value="Metal_Hydrolase"/>
</dbReference>
<dbReference type="PANTHER" id="PTHR10443">
    <property type="entry name" value="MICROSOMAL DIPEPTIDASE"/>
    <property type="match status" value="1"/>
</dbReference>
<comment type="caution">
    <text evidence="1">The sequence shown here is derived from an EMBL/GenBank/DDBJ whole genome shotgun (WGS) entry which is preliminary data.</text>
</comment>
<keyword evidence="2" id="KW-1185">Reference proteome</keyword>
<keyword evidence="1" id="KW-0378">Hydrolase</keyword>
<dbReference type="PROSITE" id="PS51365">
    <property type="entry name" value="RENAL_DIPEPTIDASE_2"/>
    <property type="match status" value="1"/>
</dbReference>
<dbReference type="Gene3D" id="3.20.20.140">
    <property type="entry name" value="Metal-dependent hydrolases"/>
    <property type="match status" value="1"/>
</dbReference>
<proteinExistence type="predicted"/>
<name>A0ABU4AGC4_9HYPH</name>
<reference evidence="1 2" key="1">
    <citation type="submission" date="2023-10" db="EMBL/GenBank/DDBJ databases">
        <authorList>
            <person name="Venkata Ramana C."/>
            <person name="Sasikala C."/>
            <person name="Dhurka M."/>
        </authorList>
    </citation>
    <scope>NUCLEOTIDE SEQUENCE [LARGE SCALE GENOMIC DNA]</scope>
    <source>
        <strain evidence="1 2">KCTC 32151</strain>
    </source>
</reference>
<dbReference type="InterPro" id="IPR008257">
    <property type="entry name" value="Pept_M19"/>
</dbReference>
<evidence type="ECO:0000313" key="2">
    <source>
        <dbReference type="Proteomes" id="UP001185659"/>
    </source>
</evidence>
<organism evidence="1 2">
    <name type="scientific">Nitratireductor aquimarinus</name>
    <dbReference type="NCBI Taxonomy" id="889300"/>
    <lineage>
        <taxon>Bacteria</taxon>
        <taxon>Pseudomonadati</taxon>
        <taxon>Pseudomonadota</taxon>
        <taxon>Alphaproteobacteria</taxon>
        <taxon>Hyphomicrobiales</taxon>
        <taxon>Phyllobacteriaceae</taxon>
        <taxon>Nitratireductor</taxon>
    </lineage>
</organism>
<accession>A0ABU4AGC4</accession>
<sequence length="376" mass="41723">MTELSLSVEMDGAISAFIGGHPNREQDDIMTAYRIDNLQYANWSRKIFEQMRAGGLDAVHVTIAYHENFRETVANIETWNRHFENNADLIFQGRFAADVRRARDEGRTAIFFGLQNPSPIEDDIGLVEVLHDLGVRFMQLSYNNQSLLATGCYEAEDPGITRMGREVIREMNRVGLVVDMSHSADRSTFEAMEISSRPIAITHANPKSWSPALRNKSDDVLRALAGAGGMLGFSLYPHHLKDGPNCTLESFCEMAARTAELMGADKIGIGSDLCQDQPDSVVEWMRTGRWTKSIDYGEGSANNPGFPPMPDWYRDNRDFGNLAQGLRTAGFDEGEVDGILGSNWLAFYEANFTAAQPGNAKQPLSGRTSLKRASAK</sequence>
<dbReference type="EMBL" id="JAWLIP010000001">
    <property type="protein sequence ID" value="MDV6225303.1"/>
    <property type="molecule type" value="Genomic_DNA"/>
</dbReference>
<keyword evidence="1" id="KW-0645">Protease</keyword>
<dbReference type="PANTHER" id="PTHR10443:SF12">
    <property type="entry name" value="DIPEPTIDASE"/>
    <property type="match status" value="1"/>
</dbReference>
<dbReference type="Proteomes" id="UP001185659">
    <property type="component" value="Unassembled WGS sequence"/>
</dbReference>
<dbReference type="GO" id="GO:0016805">
    <property type="term" value="F:dipeptidase activity"/>
    <property type="evidence" value="ECO:0007669"/>
    <property type="project" value="UniProtKB-KW"/>
</dbReference>
<dbReference type="SUPFAM" id="SSF51556">
    <property type="entry name" value="Metallo-dependent hydrolases"/>
    <property type="match status" value="1"/>
</dbReference>
<dbReference type="RefSeq" id="WP_317560432.1">
    <property type="nucleotide sequence ID" value="NZ_JAWLIP010000001.1"/>
</dbReference>